<organism evidence="2 3">
    <name type="scientific">Monilinia laxa</name>
    <name type="common">Brown rot fungus</name>
    <name type="synonym">Sclerotinia laxa</name>
    <dbReference type="NCBI Taxonomy" id="61186"/>
    <lineage>
        <taxon>Eukaryota</taxon>
        <taxon>Fungi</taxon>
        <taxon>Dikarya</taxon>
        <taxon>Ascomycota</taxon>
        <taxon>Pezizomycotina</taxon>
        <taxon>Leotiomycetes</taxon>
        <taxon>Helotiales</taxon>
        <taxon>Sclerotiniaceae</taxon>
        <taxon>Monilinia</taxon>
    </lineage>
</organism>
<feature type="region of interest" description="Disordered" evidence="1">
    <location>
        <begin position="184"/>
        <end position="203"/>
    </location>
</feature>
<dbReference type="Proteomes" id="UP000326757">
    <property type="component" value="Unassembled WGS sequence"/>
</dbReference>
<accession>A0A5N6KBD2</accession>
<proteinExistence type="predicted"/>
<evidence type="ECO:0008006" key="4">
    <source>
        <dbReference type="Google" id="ProtNLM"/>
    </source>
</evidence>
<evidence type="ECO:0000256" key="1">
    <source>
        <dbReference type="SAM" id="MobiDB-lite"/>
    </source>
</evidence>
<dbReference type="AlphaFoldDB" id="A0A5N6KBD2"/>
<gene>
    <name evidence="2" type="ORF">EYC80_000596</name>
</gene>
<evidence type="ECO:0000313" key="2">
    <source>
        <dbReference type="EMBL" id="KAB8300422.1"/>
    </source>
</evidence>
<feature type="compositionally biased region" description="Basic and acidic residues" evidence="1">
    <location>
        <begin position="184"/>
        <end position="195"/>
    </location>
</feature>
<sequence length="203" mass="21601">MSETFKLTPADANLLWAIFAVVPRRELSKMVDWKVVGTKLGGLNQKAVTKRWSRLNIKMREDSDDGDIGEVDTGATQEILSGGESGNDGQKVDTEETSGGKTSAKKRTRIAPVKPTTGTGITEDVASDDGAGTGGQIITIKETACEKATAKKRCHKSSVKNKATTGKGKVLKTKATWKSVKAEVAAEAKGKEKGTQEGFDSED</sequence>
<dbReference type="OrthoDB" id="3563441at2759"/>
<feature type="region of interest" description="Disordered" evidence="1">
    <location>
        <begin position="77"/>
        <end position="107"/>
    </location>
</feature>
<comment type="caution">
    <text evidence="2">The sequence shown here is derived from an EMBL/GenBank/DDBJ whole genome shotgun (WGS) entry which is preliminary data.</text>
</comment>
<keyword evidence="3" id="KW-1185">Reference proteome</keyword>
<name>A0A5N6KBD2_MONLA</name>
<reference evidence="2 3" key="1">
    <citation type="submission" date="2019-06" db="EMBL/GenBank/DDBJ databases">
        <title>Genome Sequence of the Brown Rot Fungal Pathogen Monilinia laxa.</title>
        <authorList>
            <person name="De Miccolis Angelini R.M."/>
            <person name="Landi L."/>
            <person name="Abate D."/>
            <person name="Pollastro S."/>
            <person name="Romanazzi G."/>
            <person name="Faretra F."/>
        </authorList>
    </citation>
    <scope>NUCLEOTIDE SEQUENCE [LARGE SCALE GENOMIC DNA]</scope>
    <source>
        <strain evidence="2 3">Mlax316</strain>
    </source>
</reference>
<protein>
    <recommendedName>
        <fullName evidence="4">Myb-like domain-containing protein</fullName>
    </recommendedName>
</protein>
<evidence type="ECO:0000313" key="3">
    <source>
        <dbReference type="Proteomes" id="UP000326757"/>
    </source>
</evidence>
<dbReference type="EMBL" id="VIGI01000005">
    <property type="protein sequence ID" value="KAB8300422.1"/>
    <property type="molecule type" value="Genomic_DNA"/>
</dbReference>